<dbReference type="Gene3D" id="3.40.50.11820">
    <property type="match status" value="1"/>
</dbReference>
<dbReference type="PANTHER" id="PTHR37316">
    <property type="entry name" value="TEICHOIC ACID GLYCEROL-PHOSPHATE PRIMASE"/>
    <property type="match status" value="1"/>
</dbReference>
<evidence type="ECO:0000313" key="7">
    <source>
        <dbReference type="EMBL" id="SFO03901.1"/>
    </source>
</evidence>
<sequence length="376" mass="41719">MRIVYTSFRGLFSDSPRAIYEALVARGDDATHTWLTSAVAESAFPADVETVPFGSPESIAALESADVVVSNDHVPLDWEKRPGTLYLQTWHGTPLKRIHNDVLWAPEGRLAYLEHDIARWDAMLSPNAYSTARFRQAFGFPRPIHETGYPRNDLLCSPRREEVRASVRAGLGIAEGTRVVLYAPTWRDDLVFEGKGERDFHFPVDLEDFGKRLGEDHVLLLRLHNMVSSRLESIEGLPVRDVSSYSDIADLYLAADLLVTDYSSTMVDFAVTGKPILLFTYDLDEYRDRLRGFYVDIEEIAPGPLLSTSAELVDAIADLDAVTAASAQRYGTFRETFTSLEDGHATERVLDLFFPPAGTPAGAVPTTRGGGDGAYR</sequence>
<reference evidence="8" key="1">
    <citation type="submission" date="2016-10" db="EMBL/GenBank/DDBJ databases">
        <authorList>
            <person name="Varghese N."/>
            <person name="Submissions S."/>
        </authorList>
    </citation>
    <scope>NUCLEOTIDE SEQUENCE [LARGE SCALE GENOMIC DNA]</scope>
    <source>
        <strain evidence="8">DSM 43161</strain>
    </source>
</reference>
<evidence type="ECO:0000313" key="8">
    <source>
        <dbReference type="Proteomes" id="UP000183642"/>
    </source>
</evidence>
<evidence type="ECO:0000256" key="4">
    <source>
        <dbReference type="ARBA" id="ARBA00022679"/>
    </source>
</evidence>
<proteinExistence type="inferred from homology"/>
<protein>
    <submittedName>
        <fullName evidence="7">CDP-glycerol:poly(Glycerophosphate) glycerophosphotransferase</fullName>
    </submittedName>
</protein>
<dbReference type="Proteomes" id="UP000183642">
    <property type="component" value="Unassembled WGS sequence"/>
</dbReference>
<keyword evidence="8" id="KW-1185">Reference proteome</keyword>
<dbReference type="InterPro" id="IPR043148">
    <property type="entry name" value="TagF_C"/>
</dbReference>
<dbReference type="EMBL" id="FOWE01000002">
    <property type="protein sequence ID" value="SFO03901.1"/>
    <property type="molecule type" value="Genomic_DNA"/>
</dbReference>
<comment type="similarity">
    <text evidence="2">Belongs to the CDP-glycerol glycerophosphotransferase family.</text>
</comment>
<dbReference type="PANTHER" id="PTHR37316:SF3">
    <property type="entry name" value="TEICHOIC ACID GLYCEROL-PHOSPHATE TRANSFERASE"/>
    <property type="match status" value="1"/>
</dbReference>
<dbReference type="Gene3D" id="3.40.50.12580">
    <property type="match status" value="1"/>
</dbReference>
<keyword evidence="6" id="KW-0472">Membrane</keyword>
<evidence type="ECO:0000256" key="2">
    <source>
        <dbReference type="ARBA" id="ARBA00010488"/>
    </source>
</evidence>
<keyword evidence="5" id="KW-0777">Teichoic acid biosynthesis</keyword>
<dbReference type="GO" id="GO:0005886">
    <property type="term" value="C:plasma membrane"/>
    <property type="evidence" value="ECO:0007669"/>
    <property type="project" value="UniProtKB-SubCell"/>
</dbReference>
<dbReference type="GO" id="GO:0047355">
    <property type="term" value="F:CDP-glycerol glycerophosphotransferase activity"/>
    <property type="evidence" value="ECO:0007669"/>
    <property type="project" value="InterPro"/>
</dbReference>
<keyword evidence="4 7" id="KW-0808">Transferase</keyword>
<organism evidence="7 8">
    <name type="scientific">Geodermatophilus obscurus</name>
    <dbReference type="NCBI Taxonomy" id="1861"/>
    <lineage>
        <taxon>Bacteria</taxon>
        <taxon>Bacillati</taxon>
        <taxon>Actinomycetota</taxon>
        <taxon>Actinomycetes</taxon>
        <taxon>Geodermatophilales</taxon>
        <taxon>Geodermatophilaceae</taxon>
        <taxon>Geodermatophilus</taxon>
    </lineage>
</organism>
<dbReference type="RefSeq" id="WP_075012488.1">
    <property type="nucleotide sequence ID" value="NZ_FOWE01000002.1"/>
</dbReference>
<dbReference type="GO" id="GO:0019350">
    <property type="term" value="P:teichoic acid biosynthetic process"/>
    <property type="evidence" value="ECO:0007669"/>
    <property type="project" value="UniProtKB-KW"/>
</dbReference>
<dbReference type="SUPFAM" id="SSF53756">
    <property type="entry name" value="UDP-Glycosyltransferase/glycogen phosphorylase"/>
    <property type="match status" value="1"/>
</dbReference>
<name>A0A1I5DYF2_9ACTN</name>
<evidence type="ECO:0000256" key="1">
    <source>
        <dbReference type="ARBA" id="ARBA00004202"/>
    </source>
</evidence>
<dbReference type="OrthoDB" id="3183633at2"/>
<evidence type="ECO:0000256" key="6">
    <source>
        <dbReference type="ARBA" id="ARBA00023136"/>
    </source>
</evidence>
<dbReference type="InterPro" id="IPR051612">
    <property type="entry name" value="Teichoic_Acid_Biosynth"/>
</dbReference>
<dbReference type="InterPro" id="IPR043149">
    <property type="entry name" value="TagF_N"/>
</dbReference>
<dbReference type="InterPro" id="IPR007554">
    <property type="entry name" value="Glycerophosphate_synth"/>
</dbReference>
<gene>
    <name evidence="7" type="ORF">SAMN05660359_01130</name>
</gene>
<evidence type="ECO:0000256" key="3">
    <source>
        <dbReference type="ARBA" id="ARBA00022475"/>
    </source>
</evidence>
<comment type="subcellular location">
    <subcellularLocation>
        <location evidence="1">Cell membrane</location>
        <topology evidence="1">Peripheral membrane protein</topology>
    </subcellularLocation>
</comment>
<accession>A0A1I5DYF2</accession>
<dbReference type="Pfam" id="PF04464">
    <property type="entry name" value="Glyphos_transf"/>
    <property type="match status" value="1"/>
</dbReference>
<evidence type="ECO:0000256" key="5">
    <source>
        <dbReference type="ARBA" id="ARBA00022944"/>
    </source>
</evidence>
<keyword evidence="3" id="KW-1003">Cell membrane</keyword>
<dbReference type="AlphaFoldDB" id="A0A1I5DYF2"/>